<sequence length="132" mass="14593">MLQCTAVAGTPFVEALVALADMEGGPDHPQEALARDFLLCELGEHDESTEHAAHLCAAEGRDDRDLWFLWAGSSTHRVYRFATLPLCLATLHDFDRGSIRRCPLFFGHRPRTHSFQVTDPLGALDTDDTDAS</sequence>
<dbReference type="Proteomes" id="UP000192251">
    <property type="component" value="Chromosome"/>
</dbReference>
<evidence type="ECO:0000313" key="1">
    <source>
        <dbReference type="EMBL" id="ARF74739.1"/>
    </source>
</evidence>
<accession>A0ABC8BWZ4</accession>
<evidence type="ECO:0000313" key="2">
    <source>
        <dbReference type="Proteomes" id="UP000192251"/>
    </source>
</evidence>
<dbReference type="KEGG" id="kab:B7C62_22745"/>
<dbReference type="EMBL" id="CP020563">
    <property type="protein sequence ID" value="ARF74739.1"/>
    <property type="molecule type" value="Genomic_DNA"/>
</dbReference>
<protein>
    <submittedName>
        <fullName evidence="1">Uncharacterized protein</fullName>
    </submittedName>
</protein>
<name>A0ABC8BWZ4_9ACTN</name>
<gene>
    <name evidence="1" type="ORF">B7C62_22745</name>
</gene>
<dbReference type="AlphaFoldDB" id="A0ABC8BWZ4"/>
<reference evidence="1 2" key="1">
    <citation type="submission" date="2017-04" db="EMBL/GenBank/DDBJ databases">
        <title>The complete genome sequence of Streptomyces albolongus YIM 101047, the producer of novel bafilomycins and novel odoriferous sesquiterpenoids.</title>
        <authorList>
            <person name="Yin M."/>
            <person name="Jiang Y."/>
        </authorList>
    </citation>
    <scope>NUCLEOTIDE SEQUENCE [LARGE SCALE GENOMIC DNA]</scope>
    <source>
        <strain evidence="1 2">YIM 101047</strain>
    </source>
</reference>
<organism evidence="1 2">
    <name type="scientific">Kitasatospora albolonga</name>
    <dbReference type="NCBI Taxonomy" id="68173"/>
    <lineage>
        <taxon>Bacteria</taxon>
        <taxon>Bacillati</taxon>
        <taxon>Actinomycetota</taxon>
        <taxon>Actinomycetes</taxon>
        <taxon>Kitasatosporales</taxon>
        <taxon>Streptomycetaceae</taxon>
        <taxon>Kitasatospora</taxon>
    </lineage>
</organism>
<keyword evidence="2" id="KW-1185">Reference proteome</keyword>
<proteinExistence type="predicted"/>